<protein>
    <submittedName>
        <fullName evidence="2">Uncharacterized protein</fullName>
    </submittedName>
</protein>
<dbReference type="AlphaFoldDB" id="A0A6N2MPJ7"/>
<feature type="compositionally biased region" description="Polar residues" evidence="1">
    <location>
        <begin position="95"/>
        <end position="115"/>
    </location>
</feature>
<gene>
    <name evidence="2" type="ORF">SVIM_LOCUS332109</name>
</gene>
<evidence type="ECO:0000256" key="1">
    <source>
        <dbReference type="SAM" id="MobiDB-lite"/>
    </source>
</evidence>
<dbReference type="EMBL" id="CAADRP010001719">
    <property type="protein sequence ID" value="VFU50017.1"/>
    <property type="molecule type" value="Genomic_DNA"/>
</dbReference>
<feature type="region of interest" description="Disordered" evidence="1">
    <location>
        <begin position="54"/>
        <end position="115"/>
    </location>
</feature>
<reference evidence="2" key="1">
    <citation type="submission" date="2019-03" db="EMBL/GenBank/DDBJ databases">
        <authorList>
            <person name="Mank J."/>
            <person name="Almeida P."/>
        </authorList>
    </citation>
    <scope>NUCLEOTIDE SEQUENCE</scope>
    <source>
        <strain evidence="2">78183</strain>
    </source>
</reference>
<accession>A0A6N2MPJ7</accession>
<proteinExistence type="predicted"/>
<sequence length="115" mass="12771">MDYVNEEKSYFKEVNFAEEIQEKGALICQQFLHSNEEQENMLLLLFSVGDYAAPLPSLRPAPLPSQPPAPLPSLRPPPPPPTTTSSSSPTELEEQQNGTDPHQNDTEITPINNTK</sequence>
<organism evidence="2">
    <name type="scientific">Salix viminalis</name>
    <name type="common">Common osier</name>
    <name type="synonym">Basket willow</name>
    <dbReference type="NCBI Taxonomy" id="40686"/>
    <lineage>
        <taxon>Eukaryota</taxon>
        <taxon>Viridiplantae</taxon>
        <taxon>Streptophyta</taxon>
        <taxon>Embryophyta</taxon>
        <taxon>Tracheophyta</taxon>
        <taxon>Spermatophyta</taxon>
        <taxon>Magnoliopsida</taxon>
        <taxon>eudicotyledons</taxon>
        <taxon>Gunneridae</taxon>
        <taxon>Pentapetalae</taxon>
        <taxon>rosids</taxon>
        <taxon>fabids</taxon>
        <taxon>Malpighiales</taxon>
        <taxon>Salicaceae</taxon>
        <taxon>Saliceae</taxon>
        <taxon>Salix</taxon>
    </lineage>
</organism>
<feature type="compositionally biased region" description="Pro residues" evidence="1">
    <location>
        <begin position="57"/>
        <end position="82"/>
    </location>
</feature>
<evidence type="ECO:0000313" key="2">
    <source>
        <dbReference type="EMBL" id="VFU50017.1"/>
    </source>
</evidence>
<name>A0A6N2MPJ7_SALVM</name>